<evidence type="ECO:0000259" key="2">
    <source>
        <dbReference type="Pfam" id="PF03407"/>
    </source>
</evidence>
<feature type="compositionally biased region" description="Basic and acidic residues" evidence="1">
    <location>
        <begin position="114"/>
        <end position="125"/>
    </location>
</feature>
<evidence type="ECO:0000256" key="1">
    <source>
        <dbReference type="SAM" id="MobiDB-lite"/>
    </source>
</evidence>
<feature type="region of interest" description="Disordered" evidence="1">
    <location>
        <begin position="114"/>
        <end position="143"/>
    </location>
</feature>
<reference evidence="3 4" key="1">
    <citation type="submission" date="2024-10" db="EMBL/GenBank/DDBJ databases">
        <title>Updated reference genomes for cyclostephanoid diatoms.</title>
        <authorList>
            <person name="Roberts W.R."/>
            <person name="Alverson A.J."/>
        </authorList>
    </citation>
    <scope>NUCLEOTIDE SEQUENCE [LARGE SCALE GENOMIC DNA]</scope>
    <source>
        <strain evidence="3 4">AJA276-08</strain>
    </source>
</reference>
<dbReference type="Proteomes" id="UP001530315">
    <property type="component" value="Unassembled WGS sequence"/>
</dbReference>
<proteinExistence type="predicted"/>
<feature type="compositionally biased region" description="Low complexity" evidence="1">
    <location>
        <begin position="126"/>
        <end position="136"/>
    </location>
</feature>
<dbReference type="InterPro" id="IPR052636">
    <property type="entry name" value="UDP-D-xylose:L-fucose_XylT"/>
</dbReference>
<gene>
    <name evidence="3" type="ORF">ACHAW5_005391</name>
</gene>
<dbReference type="Pfam" id="PF03407">
    <property type="entry name" value="Nucleotid_trans"/>
    <property type="match status" value="1"/>
</dbReference>
<dbReference type="EMBL" id="JALLAZ020000931">
    <property type="protein sequence ID" value="KAL3784368.1"/>
    <property type="molecule type" value="Genomic_DNA"/>
</dbReference>
<accession>A0ABD3PA91</accession>
<dbReference type="AlphaFoldDB" id="A0ABD3PA91"/>
<evidence type="ECO:0000313" key="4">
    <source>
        <dbReference type="Proteomes" id="UP001530315"/>
    </source>
</evidence>
<dbReference type="InterPro" id="IPR005069">
    <property type="entry name" value="Nucl-diP-sugar_transferase"/>
</dbReference>
<name>A0ABD3PA91_9STRA</name>
<comment type="caution">
    <text evidence="3">The sequence shown here is derived from an EMBL/GenBank/DDBJ whole genome shotgun (WGS) entry which is preliminary data.</text>
</comment>
<dbReference type="PANTHER" id="PTHR47032">
    <property type="entry name" value="UDP-D-XYLOSE:L-FUCOSE ALPHA-1,3-D-XYLOSYLTRANSFERASE-RELATED"/>
    <property type="match status" value="1"/>
</dbReference>
<keyword evidence="4" id="KW-1185">Reference proteome</keyword>
<organism evidence="3 4">
    <name type="scientific">Stephanodiscus triporus</name>
    <dbReference type="NCBI Taxonomy" id="2934178"/>
    <lineage>
        <taxon>Eukaryota</taxon>
        <taxon>Sar</taxon>
        <taxon>Stramenopiles</taxon>
        <taxon>Ochrophyta</taxon>
        <taxon>Bacillariophyta</taxon>
        <taxon>Coscinodiscophyceae</taxon>
        <taxon>Thalassiosirophycidae</taxon>
        <taxon>Stephanodiscales</taxon>
        <taxon>Stephanodiscaceae</taxon>
        <taxon>Stephanodiscus</taxon>
    </lineage>
</organism>
<feature type="domain" description="Nucleotide-diphospho-sugar transferase" evidence="2">
    <location>
        <begin position="358"/>
        <end position="523"/>
    </location>
</feature>
<dbReference type="PANTHER" id="PTHR47032:SF1">
    <property type="entry name" value="UDP-D-XYLOSE:L-FUCOSE ALPHA-1,3-D-XYLOSYLTRANSFERASE-RELATED"/>
    <property type="match status" value="1"/>
</dbReference>
<protein>
    <recommendedName>
        <fullName evidence="2">Nucleotide-diphospho-sugar transferase domain-containing protein</fullName>
    </recommendedName>
</protein>
<evidence type="ECO:0000313" key="3">
    <source>
        <dbReference type="EMBL" id="KAL3784368.1"/>
    </source>
</evidence>
<sequence length="551" mass="62024">MSLPPPSSIPRKSNRRHWNAEALHTIVFLVRVTFVLLLCGSSYLAGSIIGHNLSPDSNLNHGERRWPPIRTNMGVAHLFHGEASDLSRKQSGSPVDCKMTDEQLIELHVRRELEEHRHQGKREESSSQTRRFPSSSMGKSLNGVARVKKDDINEFFDFGNPVEGGDTSKEDALVFYQMKQALPSSDKFLAHSAEYDDGMGIPLTDSKTATENCNTMNVIFTGNPGNTRQCTAIIGNFESYHVQRWMKVDTVLTTPIKSELPLVPVSRGYGMSPKGKGKGHFYAPPSPSDGKLSPVKKHWERLLPFFRNIDSVLEDLHTMLKKIARNNAVVVMTCNMGQSALLMNFACSARRKGFDLGNILVFPSDVETKEIAEGLGLATYYDVKNMERLPKGEARRYGAMMYAKVLCVLYPLLLGYDVLFQDVDIVWLTTDRDPLDFFQDDSSKFSHFDVIFQHDGSNTLRYAPYSANSGFYYARANKKTQYLFTSLLYHSDLIMTWDSHQQVLIQLLSEHSSLFGLNVKVLSRDTEMFPGKSIISSRPKDCISLVQILLG</sequence>